<dbReference type="AlphaFoldDB" id="A0AAQ3Q2D2"/>
<feature type="domain" description="EF-hand" evidence="6">
    <location>
        <begin position="65"/>
        <end position="100"/>
    </location>
</feature>
<feature type="compositionally biased region" description="Basic and acidic residues" evidence="5">
    <location>
        <begin position="50"/>
        <end position="60"/>
    </location>
</feature>
<dbReference type="PROSITE" id="PS50222">
    <property type="entry name" value="EF_HAND_2"/>
    <property type="match status" value="4"/>
</dbReference>
<dbReference type="InterPro" id="IPR018247">
    <property type="entry name" value="EF_Hand_1_Ca_BS"/>
</dbReference>
<name>A0AAQ3Q2D2_9LILI</name>
<keyword evidence="2" id="KW-0479">Metal-binding</keyword>
<dbReference type="SUPFAM" id="SSF47473">
    <property type="entry name" value="EF-hand"/>
    <property type="match status" value="1"/>
</dbReference>
<dbReference type="InterPro" id="IPR011992">
    <property type="entry name" value="EF-hand-dom_pair"/>
</dbReference>
<dbReference type="Proteomes" id="UP001327560">
    <property type="component" value="Chromosome 1"/>
</dbReference>
<feature type="domain" description="EF-hand" evidence="6">
    <location>
        <begin position="101"/>
        <end position="136"/>
    </location>
</feature>
<reference evidence="7 8" key="1">
    <citation type="submission" date="2023-10" db="EMBL/GenBank/DDBJ databases">
        <title>Chromosome-scale genome assembly provides insights into flower coloration mechanisms of Canna indica.</title>
        <authorList>
            <person name="Li C."/>
        </authorList>
    </citation>
    <scope>NUCLEOTIDE SEQUENCE [LARGE SCALE GENOMIC DNA]</scope>
    <source>
        <tissue evidence="7">Flower</tissue>
    </source>
</reference>
<dbReference type="FunFam" id="1.10.238.10:FF:000178">
    <property type="entry name" value="Calmodulin-2 A"/>
    <property type="match status" value="1"/>
</dbReference>
<protein>
    <recommendedName>
        <fullName evidence="6">EF-hand domain-containing protein</fullName>
    </recommendedName>
</protein>
<sequence>MEILILFVVFLLTCLLFNYHYFLPRSKLLPWLCSLLPTPSPPSPVINPPKPEKEEHKDESGSLESNDDQLEGIFSTFDKDGDGFITVKEIEESLRRLGLTVTGAEVAAMVERVDANGDGLIDLGEFRKLYAELGGTGGDQEEESREEEDEEMELREAFEVFDGNRDGTITAEELAMVLTSLGLKQGARLEDCRDMIRKVDTDGDGKVNFDEFKKMMKMKGRKLF</sequence>
<evidence type="ECO:0000256" key="1">
    <source>
        <dbReference type="ARBA" id="ARBA00003291"/>
    </source>
</evidence>
<dbReference type="SMART" id="SM00054">
    <property type="entry name" value="EFh"/>
    <property type="match status" value="4"/>
</dbReference>
<dbReference type="InterPro" id="IPR002048">
    <property type="entry name" value="EF_hand_dom"/>
</dbReference>
<keyword evidence="8" id="KW-1185">Reference proteome</keyword>
<proteinExistence type="predicted"/>
<dbReference type="CDD" id="cd00051">
    <property type="entry name" value="EFh"/>
    <property type="match status" value="2"/>
</dbReference>
<dbReference type="PANTHER" id="PTHR10891">
    <property type="entry name" value="EF-HAND CALCIUM-BINDING DOMAIN CONTAINING PROTEIN"/>
    <property type="match status" value="1"/>
</dbReference>
<dbReference type="Gene3D" id="1.10.238.10">
    <property type="entry name" value="EF-hand"/>
    <property type="match status" value="2"/>
</dbReference>
<feature type="region of interest" description="Disordered" evidence="5">
    <location>
        <begin position="42"/>
        <end position="67"/>
    </location>
</feature>
<keyword evidence="4" id="KW-0106">Calcium</keyword>
<evidence type="ECO:0000256" key="5">
    <source>
        <dbReference type="SAM" id="MobiDB-lite"/>
    </source>
</evidence>
<evidence type="ECO:0000259" key="6">
    <source>
        <dbReference type="PROSITE" id="PS50222"/>
    </source>
</evidence>
<accession>A0AAQ3Q2D2</accession>
<dbReference type="InterPro" id="IPR039647">
    <property type="entry name" value="EF_hand_pair_protein_CML-like"/>
</dbReference>
<dbReference type="Pfam" id="PF13499">
    <property type="entry name" value="EF-hand_7"/>
    <property type="match status" value="2"/>
</dbReference>
<gene>
    <name evidence="7" type="ORF">Cni_G02475</name>
</gene>
<comment type="function">
    <text evidence="1">Potential calcium sensor.</text>
</comment>
<dbReference type="EMBL" id="CP136890">
    <property type="protein sequence ID" value="WOK93774.1"/>
    <property type="molecule type" value="Genomic_DNA"/>
</dbReference>
<dbReference type="PROSITE" id="PS00018">
    <property type="entry name" value="EF_HAND_1"/>
    <property type="match status" value="4"/>
</dbReference>
<evidence type="ECO:0000313" key="7">
    <source>
        <dbReference type="EMBL" id="WOK93774.1"/>
    </source>
</evidence>
<dbReference type="GO" id="GO:0043226">
    <property type="term" value="C:organelle"/>
    <property type="evidence" value="ECO:0007669"/>
    <property type="project" value="UniProtKB-ARBA"/>
</dbReference>
<organism evidence="7 8">
    <name type="scientific">Canna indica</name>
    <name type="common">Indian-shot</name>
    <dbReference type="NCBI Taxonomy" id="4628"/>
    <lineage>
        <taxon>Eukaryota</taxon>
        <taxon>Viridiplantae</taxon>
        <taxon>Streptophyta</taxon>
        <taxon>Embryophyta</taxon>
        <taxon>Tracheophyta</taxon>
        <taxon>Spermatophyta</taxon>
        <taxon>Magnoliopsida</taxon>
        <taxon>Liliopsida</taxon>
        <taxon>Zingiberales</taxon>
        <taxon>Cannaceae</taxon>
        <taxon>Canna</taxon>
    </lineage>
</organism>
<dbReference type="GO" id="GO:0005509">
    <property type="term" value="F:calcium ion binding"/>
    <property type="evidence" value="ECO:0007669"/>
    <property type="project" value="InterPro"/>
</dbReference>
<evidence type="ECO:0000256" key="3">
    <source>
        <dbReference type="ARBA" id="ARBA00022737"/>
    </source>
</evidence>
<evidence type="ECO:0000256" key="2">
    <source>
        <dbReference type="ARBA" id="ARBA00022723"/>
    </source>
</evidence>
<dbReference type="FunFam" id="1.10.238.10:FF:000089">
    <property type="entry name" value="calmodulin-like protein 3"/>
    <property type="match status" value="1"/>
</dbReference>
<feature type="domain" description="EF-hand" evidence="6">
    <location>
        <begin position="149"/>
        <end position="184"/>
    </location>
</feature>
<evidence type="ECO:0000313" key="8">
    <source>
        <dbReference type="Proteomes" id="UP001327560"/>
    </source>
</evidence>
<keyword evidence="3" id="KW-0677">Repeat</keyword>
<feature type="domain" description="EF-hand" evidence="6">
    <location>
        <begin position="187"/>
        <end position="222"/>
    </location>
</feature>
<evidence type="ECO:0000256" key="4">
    <source>
        <dbReference type="ARBA" id="ARBA00022837"/>
    </source>
</evidence>